<dbReference type="SUPFAM" id="SSF53474">
    <property type="entry name" value="alpha/beta-Hydrolases"/>
    <property type="match status" value="1"/>
</dbReference>
<dbReference type="Gene3D" id="3.40.50.1820">
    <property type="entry name" value="alpha/beta hydrolase"/>
    <property type="match status" value="1"/>
</dbReference>
<protein>
    <submittedName>
        <fullName evidence="3">Dienelactone hydrolase family protein</fullName>
    </submittedName>
</protein>
<reference evidence="3 4" key="1">
    <citation type="submission" date="2018-03" db="EMBL/GenBank/DDBJ databases">
        <title>Genomic Encyclopedia of Type Strains, Phase III (KMG-III): the genomes of soil and plant-associated and newly described type strains.</title>
        <authorList>
            <person name="Whitman W."/>
        </authorList>
    </citation>
    <scope>NUCLEOTIDE SEQUENCE [LARGE SCALE GENOMIC DNA]</scope>
    <source>
        <strain evidence="3 4">CGMCC 1.9313</strain>
    </source>
</reference>
<dbReference type="PANTHER" id="PTHR43037:SF1">
    <property type="entry name" value="BLL1128 PROTEIN"/>
    <property type="match status" value="1"/>
</dbReference>
<dbReference type="Pfam" id="PF01738">
    <property type="entry name" value="DLH"/>
    <property type="match status" value="1"/>
</dbReference>
<comment type="caution">
    <text evidence="3">The sequence shown here is derived from an EMBL/GenBank/DDBJ whole genome shotgun (WGS) entry which is preliminary data.</text>
</comment>
<dbReference type="InterPro" id="IPR050955">
    <property type="entry name" value="Plant_Biomass_Hydrol_Est"/>
</dbReference>
<evidence type="ECO:0000259" key="2">
    <source>
        <dbReference type="Pfam" id="PF01738"/>
    </source>
</evidence>
<accession>A0A2T0TWC2</accession>
<dbReference type="EMBL" id="PVTH01000010">
    <property type="protein sequence ID" value="PRY49940.1"/>
    <property type="molecule type" value="Genomic_DNA"/>
</dbReference>
<keyword evidence="1" id="KW-0732">Signal</keyword>
<evidence type="ECO:0000256" key="1">
    <source>
        <dbReference type="ARBA" id="ARBA00022729"/>
    </source>
</evidence>
<dbReference type="InterPro" id="IPR029058">
    <property type="entry name" value="AB_hydrolase_fold"/>
</dbReference>
<keyword evidence="4" id="KW-1185">Reference proteome</keyword>
<proteinExistence type="predicted"/>
<dbReference type="Proteomes" id="UP000238034">
    <property type="component" value="Unassembled WGS sequence"/>
</dbReference>
<evidence type="ECO:0000313" key="3">
    <source>
        <dbReference type="EMBL" id="PRY49940.1"/>
    </source>
</evidence>
<dbReference type="AlphaFoldDB" id="A0A2T0TWC2"/>
<sequence length="259" mass="29402">MLCLSATYLRAQDFSRYERTVFITEGDTLPYRILFPESFNSSKKYPVIFFLHGRGESGSNNEDQLRNGGSLFLKPEFRTTYPCIVIAPQCPADSYWSNVKISTDTAGKRHFSFRKKGKPTKAMRMLLGLVDRILEKPFVDSSQIYAGGLSMGGMGTFELLRRKQGVFAAAFAICGGDDPSNVKKYDDVSLWIFHGGKDDIVAPEFSEDIVRKLRKRNADLKFSLYPEANHNSWDPAFAEPDLMSWLFSKKRITPMEKSE</sequence>
<name>A0A2T0TWC2_9SPHI</name>
<organism evidence="3 4">
    <name type="scientific">Arcticibacter pallidicorallinus</name>
    <dbReference type="NCBI Taxonomy" id="1259464"/>
    <lineage>
        <taxon>Bacteria</taxon>
        <taxon>Pseudomonadati</taxon>
        <taxon>Bacteroidota</taxon>
        <taxon>Sphingobacteriia</taxon>
        <taxon>Sphingobacteriales</taxon>
        <taxon>Sphingobacteriaceae</taxon>
        <taxon>Arcticibacter</taxon>
    </lineage>
</organism>
<feature type="domain" description="Dienelactone hydrolase" evidence="2">
    <location>
        <begin position="103"/>
        <end position="230"/>
    </location>
</feature>
<dbReference type="PANTHER" id="PTHR43037">
    <property type="entry name" value="UNNAMED PRODUCT-RELATED"/>
    <property type="match status" value="1"/>
</dbReference>
<dbReference type="GO" id="GO:0016787">
    <property type="term" value="F:hydrolase activity"/>
    <property type="evidence" value="ECO:0007669"/>
    <property type="project" value="UniProtKB-KW"/>
</dbReference>
<evidence type="ECO:0000313" key="4">
    <source>
        <dbReference type="Proteomes" id="UP000238034"/>
    </source>
</evidence>
<gene>
    <name evidence="3" type="ORF">B0I27_110114</name>
</gene>
<dbReference type="InterPro" id="IPR002925">
    <property type="entry name" value="Dienelactn_hydro"/>
</dbReference>
<keyword evidence="3" id="KW-0378">Hydrolase</keyword>